<organism evidence="1 2">
    <name type="scientific">Psilocybe cf. subviscida</name>
    <dbReference type="NCBI Taxonomy" id="2480587"/>
    <lineage>
        <taxon>Eukaryota</taxon>
        <taxon>Fungi</taxon>
        <taxon>Dikarya</taxon>
        <taxon>Basidiomycota</taxon>
        <taxon>Agaricomycotina</taxon>
        <taxon>Agaricomycetes</taxon>
        <taxon>Agaricomycetidae</taxon>
        <taxon>Agaricales</taxon>
        <taxon>Agaricineae</taxon>
        <taxon>Strophariaceae</taxon>
        <taxon>Psilocybe</taxon>
    </lineage>
</organism>
<reference evidence="1 2" key="1">
    <citation type="journal article" date="2020" name="ISME J.">
        <title>Uncovering the hidden diversity of litter-decomposition mechanisms in mushroom-forming fungi.</title>
        <authorList>
            <person name="Floudas D."/>
            <person name="Bentzer J."/>
            <person name="Ahren D."/>
            <person name="Johansson T."/>
            <person name="Persson P."/>
            <person name="Tunlid A."/>
        </authorList>
    </citation>
    <scope>NUCLEOTIDE SEQUENCE [LARGE SCALE GENOMIC DNA]</scope>
    <source>
        <strain evidence="1 2">CBS 101986</strain>
    </source>
</reference>
<dbReference type="OrthoDB" id="2322499at2759"/>
<protein>
    <submittedName>
        <fullName evidence="1">Uncharacterized protein</fullName>
    </submittedName>
</protein>
<gene>
    <name evidence="1" type="ORF">D9619_000317</name>
</gene>
<dbReference type="EMBL" id="JAACJJ010000028">
    <property type="protein sequence ID" value="KAF5322614.1"/>
    <property type="molecule type" value="Genomic_DNA"/>
</dbReference>
<evidence type="ECO:0000313" key="1">
    <source>
        <dbReference type="EMBL" id="KAF5322614.1"/>
    </source>
</evidence>
<dbReference type="Proteomes" id="UP000567179">
    <property type="component" value="Unassembled WGS sequence"/>
</dbReference>
<evidence type="ECO:0000313" key="2">
    <source>
        <dbReference type="Proteomes" id="UP000567179"/>
    </source>
</evidence>
<sequence>MAKLDVGTSPLDSPTIGIFDHRKPRFLEELPSSFSYCDGSRRTSALVMAEISGLEPTSATVAQMDDLDLRYTCLPCNKTERRAIHSIHMALIEHLQRQHIDKQSFNWMLDLTLCYRIEEKIVPLSAADADFVKAKERELERRPESKWACTHCPAHLTHSIQYADVIQHVRETHGIDRPEEVVDLISFRRTRKDYNIEYGPTP</sequence>
<proteinExistence type="predicted"/>
<accession>A0A8H5BGA4</accession>
<name>A0A8H5BGA4_9AGAR</name>
<comment type="caution">
    <text evidence="1">The sequence shown here is derived from an EMBL/GenBank/DDBJ whole genome shotgun (WGS) entry which is preliminary data.</text>
</comment>
<keyword evidence="2" id="KW-1185">Reference proteome</keyword>
<dbReference type="AlphaFoldDB" id="A0A8H5BGA4"/>